<evidence type="ECO:0000313" key="2">
    <source>
        <dbReference type="EMBL" id="RPB12598.1"/>
    </source>
</evidence>
<dbReference type="InParanoid" id="A0A3N4KSW3"/>
<evidence type="ECO:0000313" key="3">
    <source>
        <dbReference type="Proteomes" id="UP000277580"/>
    </source>
</evidence>
<keyword evidence="1" id="KW-0812">Transmembrane</keyword>
<name>A0A3N4KSW3_9PEZI</name>
<gene>
    <name evidence="2" type="ORF">P167DRAFT_161708</name>
</gene>
<dbReference type="Proteomes" id="UP000277580">
    <property type="component" value="Unassembled WGS sequence"/>
</dbReference>
<organism evidence="2 3">
    <name type="scientific">Morchella conica CCBAS932</name>
    <dbReference type="NCBI Taxonomy" id="1392247"/>
    <lineage>
        <taxon>Eukaryota</taxon>
        <taxon>Fungi</taxon>
        <taxon>Dikarya</taxon>
        <taxon>Ascomycota</taxon>
        <taxon>Pezizomycotina</taxon>
        <taxon>Pezizomycetes</taxon>
        <taxon>Pezizales</taxon>
        <taxon>Morchellaceae</taxon>
        <taxon>Morchella</taxon>
    </lineage>
</organism>
<reference evidence="2 3" key="1">
    <citation type="journal article" date="2018" name="Nat. Ecol. Evol.">
        <title>Pezizomycetes genomes reveal the molecular basis of ectomycorrhizal truffle lifestyle.</title>
        <authorList>
            <person name="Murat C."/>
            <person name="Payen T."/>
            <person name="Noel B."/>
            <person name="Kuo A."/>
            <person name="Morin E."/>
            <person name="Chen J."/>
            <person name="Kohler A."/>
            <person name="Krizsan K."/>
            <person name="Balestrini R."/>
            <person name="Da Silva C."/>
            <person name="Montanini B."/>
            <person name="Hainaut M."/>
            <person name="Levati E."/>
            <person name="Barry K.W."/>
            <person name="Belfiori B."/>
            <person name="Cichocki N."/>
            <person name="Clum A."/>
            <person name="Dockter R.B."/>
            <person name="Fauchery L."/>
            <person name="Guy J."/>
            <person name="Iotti M."/>
            <person name="Le Tacon F."/>
            <person name="Lindquist E.A."/>
            <person name="Lipzen A."/>
            <person name="Malagnac F."/>
            <person name="Mello A."/>
            <person name="Molinier V."/>
            <person name="Miyauchi S."/>
            <person name="Poulain J."/>
            <person name="Riccioni C."/>
            <person name="Rubini A."/>
            <person name="Sitrit Y."/>
            <person name="Splivallo R."/>
            <person name="Traeger S."/>
            <person name="Wang M."/>
            <person name="Zifcakova L."/>
            <person name="Wipf D."/>
            <person name="Zambonelli A."/>
            <person name="Paolocci F."/>
            <person name="Nowrousian M."/>
            <person name="Ottonello S."/>
            <person name="Baldrian P."/>
            <person name="Spatafora J.W."/>
            <person name="Henrissat B."/>
            <person name="Nagy L.G."/>
            <person name="Aury J.M."/>
            <person name="Wincker P."/>
            <person name="Grigoriev I.V."/>
            <person name="Bonfante P."/>
            <person name="Martin F.M."/>
        </authorList>
    </citation>
    <scope>NUCLEOTIDE SEQUENCE [LARGE SCALE GENOMIC DNA]</scope>
    <source>
        <strain evidence="2 3">CCBAS932</strain>
    </source>
</reference>
<keyword evidence="1" id="KW-0472">Membrane</keyword>
<dbReference type="AlphaFoldDB" id="A0A3N4KSW3"/>
<protein>
    <submittedName>
        <fullName evidence="2">Uncharacterized protein</fullName>
    </submittedName>
</protein>
<dbReference type="EMBL" id="ML119128">
    <property type="protein sequence ID" value="RPB12598.1"/>
    <property type="molecule type" value="Genomic_DNA"/>
</dbReference>
<dbReference type="OrthoDB" id="10411854at2759"/>
<keyword evidence="1" id="KW-1133">Transmembrane helix</keyword>
<feature type="transmembrane region" description="Helical" evidence="1">
    <location>
        <begin position="91"/>
        <end position="111"/>
    </location>
</feature>
<accession>A0A3N4KSW3</accession>
<proteinExistence type="predicted"/>
<evidence type="ECO:0000256" key="1">
    <source>
        <dbReference type="SAM" id="Phobius"/>
    </source>
</evidence>
<keyword evidence="3" id="KW-1185">Reference proteome</keyword>
<sequence length="149" mass="16825">MQLCSYATQTLDLSVNHITKRQKGISTPKNKNKMPSTIQMAATWGACPVVGKQPGPNLMLVAIIHVGQNMVCPGLEYRLERMSQGLDHSRGMHGASLPVGCWFFFFFPFHFPFPSPFLFPFSLLCFNEPDLELASHRFPSSLIVLWPIW</sequence>